<keyword evidence="5" id="KW-1185">Reference proteome</keyword>
<reference evidence="5" key="1">
    <citation type="journal article" date="2020" name="Nat. Ecol. Evol.">
        <title>Deeply conserved synteny resolves early events in vertebrate evolution.</title>
        <authorList>
            <person name="Simakov O."/>
            <person name="Marletaz F."/>
            <person name="Yue J.X."/>
            <person name="O'Connell B."/>
            <person name="Jenkins J."/>
            <person name="Brandt A."/>
            <person name="Calef R."/>
            <person name="Tung C.H."/>
            <person name="Huang T.K."/>
            <person name="Schmutz J."/>
            <person name="Satoh N."/>
            <person name="Yu J.K."/>
            <person name="Putnam N.H."/>
            <person name="Green R.E."/>
            <person name="Rokhsar D.S."/>
        </authorList>
    </citation>
    <scope>NUCLEOTIDE SEQUENCE [LARGE SCALE GENOMIC DNA]</scope>
    <source>
        <strain evidence="5">S238N-H82</strain>
    </source>
</reference>
<dbReference type="GeneID" id="118407632"/>
<feature type="signal peptide" evidence="2">
    <location>
        <begin position="1"/>
        <end position="33"/>
    </location>
</feature>
<dbReference type="InterPro" id="IPR000884">
    <property type="entry name" value="TSP1_rpt"/>
</dbReference>
<dbReference type="SUPFAM" id="SSF82895">
    <property type="entry name" value="TSP-1 type 1 repeat"/>
    <property type="match status" value="1"/>
</dbReference>
<gene>
    <name evidence="6" type="primary">LOC118407632</name>
</gene>
<evidence type="ECO:0000313" key="5">
    <source>
        <dbReference type="Proteomes" id="UP000001554"/>
    </source>
</evidence>
<evidence type="ECO:0000259" key="3">
    <source>
        <dbReference type="PROSITE" id="PS00022"/>
    </source>
</evidence>
<evidence type="ECO:0000313" key="6">
    <source>
        <dbReference type="RefSeq" id="XP_035664211.1"/>
    </source>
</evidence>
<dbReference type="SMART" id="SM00209">
    <property type="entry name" value="TSP1"/>
    <property type="match status" value="1"/>
</dbReference>
<name>A0A9J7HR14_BRAFL</name>
<reference evidence="6" key="2">
    <citation type="submission" date="2025-08" db="UniProtKB">
        <authorList>
            <consortium name="RefSeq"/>
        </authorList>
    </citation>
    <scope>IDENTIFICATION</scope>
    <source>
        <strain evidence="6">S238N-H82</strain>
        <tissue evidence="6">Testes</tissue>
    </source>
</reference>
<dbReference type="Proteomes" id="UP000001554">
    <property type="component" value="Chromosome 1"/>
</dbReference>
<dbReference type="Pfam" id="PF00090">
    <property type="entry name" value="TSP_1"/>
    <property type="match status" value="1"/>
</dbReference>
<sequence length="470" mass="50456">MTIIFSAEMTPKTETRFVIILLLLLLLMGPSEGVRRRRRRRRTPPVNCVWGPWGSWGGCSAPCGNSGTRTRTRWVAQLPLHGGIGCAGPSSQTEPCNRFCFNGGTPFASHCACAGDFWNTCCDSACTPISHCASLSCSHGSNQQCGRCDGDYGVRGQAYDNLGTRCRQACSWREDSNSCYPGTCPAGVQSCTCAPGFGGPHCRTVQQAPAFRDCSYELTGNNELGTVKGSCSQSIEDGDAGYFNMTQVERIRVKWTATFQPDSLPTLPVYVKSMALGITAASIVVSLQNENFQISASATTTCSTAIGTATADNPEQDMFTCEEVISLDWPVSHGQGIQILLQATAGGNIHLYDRDSNSAVMVKYFTGFQGNHTADIIYDINAPGQGTPSHERSTDIPWVLYGGLGAGVVIFLITTVAICCCCYCRKGQSDTRQTASPASKNCYSNSAYNPDFDSRYQSPFASAPPVPVST</sequence>
<feature type="chain" id="PRO_5039933084" evidence="2">
    <location>
        <begin position="34"/>
        <end position="470"/>
    </location>
</feature>
<keyword evidence="1" id="KW-0812">Transmembrane</keyword>
<protein>
    <submittedName>
        <fullName evidence="6">Uncharacterized protein LOC118407632 isoform X3</fullName>
    </submittedName>
</protein>
<dbReference type="InterPro" id="IPR036383">
    <property type="entry name" value="TSP1_rpt_sf"/>
</dbReference>
<accession>A0A9J7HR14</accession>
<evidence type="ECO:0000256" key="2">
    <source>
        <dbReference type="SAM" id="SignalP"/>
    </source>
</evidence>
<feature type="transmembrane region" description="Helical" evidence="1">
    <location>
        <begin position="398"/>
        <end position="424"/>
    </location>
</feature>
<dbReference type="AlphaFoldDB" id="A0A9J7HR14"/>
<dbReference type="PROSITE" id="PS50092">
    <property type="entry name" value="TSP1"/>
    <property type="match status" value="1"/>
</dbReference>
<dbReference type="RefSeq" id="XP_035664211.1">
    <property type="nucleotide sequence ID" value="XM_035808318.1"/>
</dbReference>
<evidence type="ECO:0000256" key="1">
    <source>
        <dbReference type="SAM" id="Phobius"/>
    </source>
</evidence>
<dbReference type="PROSITE" id="PS00022">
    <property type="entry name" value="EGF_1"/>
    <property type="match status" value="1"/>
</dbReference>
<dbReference type="Gene3D" id="2.20.100.10">
    <property type="entry name" value="Thrombospondin type-1 (TSP1) repeat"/>
    <property type="match status" value="1"/>
</dbReference>
<keyword evidence="2" id="KW-0732">Signal</keyword>
<organism evidence="5 6">
    <name type="scientific">Branchiostoma floridae</name>
    <name type="common">Florida lancelet</name>
    <name type="synonym">Amphioxus</name>
    <dbReference type="NCBI Taxonomy" id="7739"/>
    <lineage>
        <taxon>Eukaryota</taxon>
        <taxon>Metazoa</taxon>
        <taxon>Chordata</taxon>
        <taxon>Cephalochordata</taxon>
        <taxon>Leptocardii</taxon>
        <taxon>Amphioxiformes</taxon>
        <taxon>Branchiostomatidae</taxon>
        <taxon>Branchiostoma</taxon>
    </lineage>
</organism>
<feature type="domain" description="EGF-like" evidence="3 4">
    <location>
        <begin position="191"/>
        <end position="202"/>
    </location>
</feature>
<keyword evidence="1" id="KW-1133">Transmembrane helix</keyword>
<proteinExistence type="predicted"/>
<dbReference type="PROSITE" id="PS01186">
    <property type="entry name" value="EGF_2"/>
    <property type="match status" value="1"/>
</dbReference>
<keyword evidence="1" id="KW-0472">Membrane</keyword>
<evidence type="ECO:0000259" key="4">
    <source>
        <dbReference type="PROSITE" id="PS01186"/>
    </source>
</evidence>
<dbReference type="InterPro" id="IPR000742">
    <property type="entry name" value="EGF"/>
</dbReference>